<gene>
    <name evidence="1" type="ORF">SNEC2469_LOCUS10016</name>
</gene>
<dbReference type="Proteomes" id="UP000601435">
    <property type="component" value="Unassembled WGS sequence"/>
</dbReference>
<protein>
    <submittedName>
        <fullName evidence="1">Uncharacterized protein</fullName>
    </submittedName>
</protein>
<keyword evidence="2" id="KW-1185">Reference proteome</keyword>
<sequence>MMSSRFRDGYNQALIAAAKAVQRRVVSNLPEGVDGTIRHNRELLSLCNDDLNDEEKQEEALAFFNGSWNSQGLVHWKALQNLTFLFASVPSPPLLYRWKHWEAAAAFALRGVLFHQGLFESLISTGAAFSGTKFDSENIEALIAEAVLDLDDQEGDADIGKLQQVRLAKTLNLFRTGRIKVS</sequence>
<comment type="caution">
    <text evidence="1">The sequence shown here is derived from an EMBL/GenBank/DDBJ whole genome shotgun (WGS) entry which is preliminary data.</text>
</comment>
<name>A0A812Q3C1_9DINO</name>
<dbReference type="EMBL" id="CAJNJA010016007">
    <property type="protein sequence ID" value="CAE7372535.1"/>
    <property type="molecule type" value="Genomic_DNA"/>
</dbReference>
<evidence type="ECO:0000313" key="1">
    <source>
        <dbReference type="EMBL" id="CAE7372535.1"/>
    </source>
</evidence>
<reference evidence="1" key="1">
    <citation type="submission" date="2021-02" db="EMBL/GenBank/DDBJ databases">
        <authorList>
            <person name="Dougan E. K."/>
            <person name="Rhodes N."/>
            <person name="Thang M."/>
            <person name="Chan C."/>
        </authorList>
    </citation>
    <scope>NUCLEOTIDE SEQUENCE</scope>
</reference>
<proteinExistence type="predicted"/>
<dbReference type="OrthoDB" id="407657at2759"/>
<evidence type="ECO:0000313" key="2">
    <source>
        <dbReference type="Proteomes" id="UP000601435"/>
    </source>
</evidence>
<accession>A0A812Q3C1</accession>
<dbReference type="AlphaFoldDB" id="A0A812Q3C1"/>
<organism evidence="1 2">
    <name type="scientific">Symbiodinium necroappetens</name>
    <dbReference type="NCBI Taxonomy" id="1628268"/>
    <lineage>
        <taxon>Eukaryota</taxon>
        <taxon>Sar</taxon>
        <taxon>Alveolata</taxon>
        <taxon>Dinophyceae</taxon>
        <taxon>Suessiales</taxon>
        <taxon>Symbiodiniaceae</taxon>
        <taxon>Symbiodinium</taxon>
    </lineage>
</organism>